<evidence type="ECO:0000313" key="9">
    <source>
        <dbReference type="Proteomes" id="UP000792457"/>
    </source>
</evidence>
<feature type="compositionally biased region" description="Basic and acidic residues" evidence="6">
    <location>
        <begin position="1494"/>
        <end position="1506"/>
    </location>
</feature>
<keyword evidence="9" id="KW-1185">Reference proteome</keyword>
<feature type="region of interest" description="Disordered" evidence="6">
    <location>
        <begin position="306"/>
        <end position="339"/>
    </location>
</feature>
<feature type="domain" description="C2H2-type" evidence="7">
    <location>
        <begin position="151"/>
        <end position="178"/>
    </location>
</feature>
<feature type="compositionally biased region" description="Low complexity" evidence="6">
    <location>
        <begin position="971"/>
        <end position="981"/>
    </location>
</feature>
<feature type="compositionally biased region" description="Low complexity" evidence="6">
    <location>
        <begin position="1142"/>
        <end position="1154"/>
    </location>
</feature>
<feature type="region of interest" description="Disordered" evidence="6">
    <location>
        <begin position="1131"/>
        <end position="1161"/>
    </location>
</feature>
<organism evidence="8 9">
    <name type="scientific">Ladona fulva</name>
    <name type="common">Scarce chaser dragonfly</name>
    <name type="synonym">Libellula fulva</name>
    <dbReference type="NCBI Taxonomy" id="123851"/>
    <lineage>
        <taxon>Eukaryota</taxon>
        <taxon>Metazoa</taxon>
        <taxon>Ecdysozoa</taxon>
        <taxon>Arthropoda</taxon>
        <taxon>Hexapoda</taxon>
        <taxon>Insecta</taxon>
        <taxon>Pterygota</taxon>
        <taxon>Palaeoptera</taxon>
        <taxon>Odonata</taxon>
        <taxon>Epiprocta</taxon>
        <taxon>Anisoptera</taxon>
        <taxon>Libelluloidea</taxon>
        <taxon>Libellulidae</taxon>
        <taxon>Ladona</taxon>
    </lineage>
</organism>
<feature type="domain" description="C2H2-type" evidence="7">
    <location>
        <begin position="778"/>
        <end position="806"/>
    </location>
</feature>
<keyword evidence="2" id="KW-0677">Repeat</keyword>
<feature type="compositionally biased region" description="Low complexity" evidence="6">
    <location>
        <begin position="249"/>
        <end position="280"/>
    </location>
</feature>
<dbReference type="PROSITE" id="PS00028">
    <property type="entry name" value="ZINC_FINGER_C2H2_1"/>
    <property type="match status" value="14"/>
</dbReference>
<reference evidence="8" key="1">
    <citation type="submission" date="2013-04" db="EMBL/GenBank/DDBJ databases">
        <authorList>
            <person name="Qu J."/>
            <person name="Murali S.C."/>
            <person name="Bandaranaike D."/>
            <person name="Bellair M."/>
            <person name="Blankenburg K."/>
            <person name="Chao H."/>
            <person name="Dinh H."/>
            <person name="Doddapaneni H."/>
            <person name="Downs B."/>
            <person name="Dugan-Rocha S."/>
            <person name="Elkadiri S."/>
            <person name="Gnanaolivu R.D."/>
            <person name="Hernandez B."/>
            <person name="Javaid M."/>
            <person name="Jayaseelan J.C."/>
            <person name="Lee S."/>
            <person name="Li M."/>
            <person name="Ming W."/>
            <person name="Munidasa M."/>
            <person name="Muniz J."/>
            <person name="Nguyen L."/>
            <person name="Ongeri F."/>
            <person name="Osuji N."/>
            <person name="Pu L.-L."/>
            <person name="Puazo M."/>
            <person name="Qu C."/>
            <person name="Quiroz J."/>
            <person name="Raj R."/>
            <person name="Weissenberger G."/>
            <person name="Xin Y."/>
            <person name="Zou X."/>
            <person name="Han Y."/>
            <person name="Richards S."/>
            <person name="Worley K."/>
            <person name="Muzny D."/>
            <person name="Gibbs R."/>
        </authorList>
    </citation>
    <scope>NUCLEOTIDE SEQUENCE</scope>
    <source>
        <strain evidence="8">Sampled in the wild</strain>
    </source>
</reference>
<feature type="compositionally biased region" description="Low complexity" evidence="6">
    <location>
        <begin position="411"/>
        <end position="428"/>
    </location>
</feature>
<feature type="region of interest" description="Disordered" evidence="6">
    <location>
        <begin position="225"/>
        <end position="283"/>
    </location>
</feature>
<evidence type="ECO:0000256" key="5">
    <source>
        <dbReference type="PROSITE-ProRule" id="PRU00042"/>
    </source>
</evidence>
<feature type="compositionally biased region" description="Basic residues" evidence="6">
    <location>
        <begin position="699"/>
        <end position="708"/>
    </location>
</feature>
<dbReference type="SMART" id="SM00355">
    <property type="entry name" value="ZnF_C2H2"/>
    <property type="match status" value="20"/>
</dbReference>
<dbReference type="PRINTS" id="PR01217">
    <property type="entry name" value="PRICHEXTENSN"/>
</dbReference>
<feature type="domain" description="C2H2-type" evidence="7">
    <location>
        <begin position="1028"/>
        <end position="1052"/>
    </location>
</feature>
<evidence type="ECO:0000256" key="3">
    <source>
        <dbReference type="ARBA" id="ARBA00022771"/>
    </source>
</evidence>
<sequence length="1560" mass="168206">MREKGMDNSSLSFASFIPNYFSLSSPKSCRSPRSNPSSVFLFLRPLLPHHPPAAPPFSSIHYAPPLKDQTYRRLFLSLPFWFPISSSFSLAQSNQFIKGNIITLNVDVYFDFLQLTTSGKPAYKNAQLILFLTNFLSISSLSQTHSDQMPFRCEFCSRLFKHKRSRDRHIKLHTGDRKYRCTQCESAFSRSDHLKIHMKTHDNQKPFQCTVCNRGYNTAAALTSHMQSHKRGGGTGRNGGGGSTPSPGPTVLPTSPAPKAASTPTSEVATGRSSSGSRGSSPHRCLHCTAGFRKVEDLQAHMALHHSSGVQAPSPVLAETPRPRGRPPSSSLLPPRSCSASIPSPVTLAPKLACIYCTKDNFTTMEGLQLHVQAMHGSILNGDLRELAAAVGVVGALPHLGPTPIPPPSTLSPRLPSPTTSSSSTIPSSSASHHLLPFSCEFCTMRFDAPTALHKHALAVHAVPAVLGSPTAALSGPPLHSLHSPHHLRHPFPYVASSAPPPPLPPPPPPAPLPPPPSLPPEQVRPTDLSKKSSEGRSDCLEPPRAHEKTPDYLPRSKDYPNMKNNSENKLKFQDYSMPNFPTHRMLQHQAHQFLHAAAKSPPDFLSFAKSLRELQASVSKAEFAPPRKVPGSEPKRQRIPPEGEPSSLAGTLLCNQCDAALPDFESFRSHLKTHLEDEEAAARAAASGGSSAAVPGFTRRRSRKSNPHPRSGVVGSAGSPNMSAPAAGPSPPAASPPPNRRTRCPECEAEFSTESEAERHAVAAHFQVSPSGGASEFGCQSCGRRFPKPDELQKHLMDLHAHHLSKLLIEAKRQMKFFLSLKCASIVHFAVKHSNECKLYRCAVCTDVAPFRSEAEFVAHVRTVHLLPAWSGQRRHHSLQRQHPTPDTPTVCPPTNGVSQFRCLFCHLSLPTELELQFHLTTHRKEFKCVLCDEAFHVEFLLDKHVMEAHRGHMTNGMTSSSQRSEKPSTRTTPKKSSTPSTPPSPQPPSSTLTNGRPTPKEEEVTRSASGGLVNSHPAHQVAVVSLQCAYCNERCKSRSELETHTRAMHSVAVGATSAASAGVGGGVTGTGAASGGKHKCVICDELCASAVSLAEHKLARHCKVPEGSGCCVCKAPITGEEEFHAHVRRHATPGTRGNGTPSSTSSSSSSSSSPPPPLPTPCVVCRQTLVSEVEVRMHARFHLRRRGATDSTSVETTQVDQQVVRERRGCCVCLRTLTDEEVTDSGVEDGFPAVCTECRVLCGAAAGGGLGRLGEEDSGPYQCIKCQRGFPTEREIRAHVLSTHLLEGSHSSGSGSGSVGKPGGMGIGPTGSDLACHLCSPPSEWDSPLRLQAHLIEHSFGAASVVGGGRDSSAGGSGANAVVSGGSNFSCYLCGAVFTAAAGLQRHMPGHGLAQRPYDCSRCSLRFFFRSELENHMFSHRDDDGERKEVENDSMVMEEQTAIDLGAKSRQPKLEIKEETESEEVGDALITEIGNIEMTLKQEAPEEEAEDIEKGCDSEDRQGTEEDSGEPADTCENNNARKRQRTEGSEEAPASKKRSTSPMEIDCGSFVEPCSNFS</sequence>
<feature type="region of interest" description="Disordered" evidence="6">
    <location>
        <begin position="681"/>
        <end position="751"/>
    </location>
</feature>
<feature type="region of interest" description="Disordered" evidence="6">
    <location>
        <begin position="955"/>
        <end position="1015"/>
    </location>
</feature>
<proteinExistence type="predicted"/>
<keyword evidence="4" id="KW-0862">Zinc</keyword>
<dbReference type="InterPro" id="IPR013087">
    <property type="entry name" value="Znf_C2H2_type"/>
</dbReference>
<feature type="compositionally biased region" description="Low complexity" evidence="6">
    <location>
        <begin position="717"/>
        <end position="728"/>
    </location>
</feature>
<evidence type="ECO:0000256" key="4">
    <source>
        <dbReference type="ARBA" id="ARBA00022833"/>
    </source>
</evidence>
<dbReference type="PANTHER" id="PTHR24379:SF121">
    <property type="entry name" value="C2H2-TYPE DOMAIN-CONTAINING PROTEIN"/>
    <property type="match status" value="1"/>
</dbReference>
<keyword evidence="3 5" id="KW-0863">Zinc-finger</keyword>
<evidence type="ECO:0000259" key="7">
    <source>
        <dbReference type="PROSITE" id="PS50157"/>
    </source>
</evidence>
<dbReference type="GO" id="GO:0005634">
    <property type="term" value="C:nucleus"/>
    <property type="evidence" value="ECO:0007669"/>
    <property type="project" value="UniProtKB-ARBA"/>
</dbReference>
<feature type="compositionally biased region" description="Basic and acidic residues" evidence="6">
    <location>
        <begin position="528"/>
        <end position="567"/>
    </location>
</feature>
<feature type="compositionally biased region" description="Gly residues" evidence="6">
    <location>
        <begin position="233"/>
        <end position="243"/>
    </location>
</feature>
<evidence type="ECO:0000256" key="2">
    <source>
        <dbReference type="ARBA" id="ARBA00022737"/>
    </source>
</evidence>
<feature type="region of interest" description="Disordered" evidence="6">
    <location>
        <begin position="402"/>
        <end position="428"/>
    </location>
</feature>
<dbReference type="PROSITE" id="PS50157">
    <property type="entry name" value="ZINC_FINGER_C2H2_2"/>
    <property type="match status" value="11"/>
</dbReference>
<feature type="domain" description="C2H2-type" evidence="7">
    <location>
        <begin position="179"/>
        <end position="206"/>
    </location>
</feature>
<feature type="domain" description="C2H2-type" evidence="7">
    <location>
        <begin position="438"/>
        <end position="462"/>
    </location>
</feature>
<feature type="domain" description="C2H2-type" evidence="7">
    <location>
        <begin position="1400"/>
        <end position="1427"/>
    </location>
</feature>
<dbReference type="FunFam" id="3.30.160.60:FF:000446">
    <property type="entry name" value="Zinc finger protein"/>
    <property type="match status" value="1"/>
</dbReference>
<dbReference type="OrthoDB" id="10014897at2759"/>
<accession>A0A8K0JYZ6</accession>
<comment type="caution">
    <text evidence="8">The sequence shown here is derived from an EMBL/GenBank/DDBJ whole genome shotgun (WGS) entry which is preliminary data.</text>
</comment>
<evidence type="ECO:0000313" key="8">
    <source>
        <dbReference type="EMBL" id="KAG8224669.1"/>
    </source>
</evidence>
<dbReference type="Proteomes" id="UP000792457">
    <property type="component" value="Unassembled WGS sequence"/>
</dbReference>
<evidence type="ECO:0000256" key="1">
    <source>
        <dbReference type="ARBA" id="ARBA00022723"/>
    </source>
</evidence>
<dbReference type="Pfam" id="PF00096">
    <property type="entry name" value="zf-C2H2"/>
    <property type="match status" value="2"/>
</dbReference>
<feature type="domain" description="C2H2-type" evidence="7">
    <location>
        <begin position="928"/>
        <end position="956"/>
    </location>
</feature>
<dbReference type="PANTHER" id="PTHR24379">
    <property type="entry name" value="KRAB AND ZINC FINGER DOMAIN-CONTAINING"/>
    <property type="match status" value="1"/>
</dbReference>
<name>A0A8K0JYZ6_LADFU</name>
<feature type="domain" description="C2H2-type" evidence="7">
    <location>
        <begin position="207"/>
        <end position="229"/>
    </location>
</feature>
<feature type="compositionally biased region" description="Pro residues" evidence="6">
    <location>
        <begin position="499"/>
        <end position="520"/>
    </location>
</feature>
<dbReference type="EMBL" id="KZ308206">
    <property type="protein sequence ID" value="KAG8224669.1"/>
    <property type="molecule type" value="Genomic_DNA"/>
</dbReference>
<dbReference type="InterPro" id="IPR036236">
    <property type="entry name" value="Znf_C2H2_sf"/>
</dbReference>
<dbReference type="Gene3D" id="3.30.160.60">
    <property type="entry name" value="Classic Zinc Finger"/>
    <property type="match status" value="7"/>
</dbReference>
<feature type="domain" description="C2H2-type" evidence="7">
    <location>
        <begin position="1371"/>
        <end position="1399"/>
    </location>
</feature>
<gene>
    <name evidence="8" type="ORF">J437_LFUL005111</name>
</gene>
<feature type="compositionally biased region" description="Pro residues" evidence="6">
    <location>
        <begin position="729"/>
        <end position="740"/>
    </location>
</feature>
<protein>
    <recommendedName>
        <fullName evidence="7">C2H2-type domain-containing protein</fullName>
    </recommendedName>
</protein>
<dbReference type="GO" id="GO:0008270">
    <property type="term" value="F:zinc ion binding"/>
    <property type="evidence" value="ECO:0007669"/>
    <property type="project" value="UniProtKB-KW"/>
</dbReference>
<reference evidence="8" key="2">
    <citation type="submission" date="2017-10" db="EMBL/GenBank/DDBJ databases">
        <title>Ladona fulva Genome sequencing and assembly.</title>
        <authorList>
            <person name="Murali S."/>
            <person name="Richards S."/>
            <person name="Bandaranaike D."/>
            <person name="Bellair M."/>
            <person name="Blankenburg K."/>
            <person name="Chao H."/>
            <person name="Dinh H."/>
            <person name="Doddapaneni H."/>
            <person name="Dugan-Rocha S."/>
            <person name="Elkadiri S."/>
            <person name="Gnanaolivu R."/>
            <person name="Hernandez B."/>
            <person name="Skinner E."/>
            <person name="Javaid M."/>
            <person name="Lee S."/>
            <person name="Li M."/>
            <person name="Ming W."/>
            <person name="Munidasa M."/>
            <person name="Muniz J."/>
            <person name="Nguyen L."/>
            <person name="Hughes D."/>
            <person name="Osuji N."/>
            <person name="Pu L.-L."/>
            <person name="Puazo M."/>
            <person name="Qu C."/>
            <person name="Quiroz J."/>
            <person name="Raj R."/>
            <person name="Weissenberger G."/>
            <person name="Xin Y."/>
            <person name="Zou X."/>
            <person name="Han Y."/>
            <person name="Worley K."/>
            <person name="Muzny D."/>
            <person name="Gibbs R."/>
        </authorList>
    </citation>
    <scope>NUCLEOTIDE SEQUENCE</scope>
    <source>
        <strain evidence="8">Sampled in the wild</strain>
    </source>
</reference>
<dbReference type="FunFam" id="3.30.160.60:FF:000483">
    <property type="entry name" value="Zinc finger protein 423"/>
    <property type="match status" value="1"/>
</dbReference>
<feature type="region of interest" description="Disordered" evidence="6">
    <location>
        <begin position="490"/>
        <end position="567"/>
    </location>
</feature>
<dbReference type="SUPFAM" id="SSF57667">
    <property type="entry name" value="beta-beta-alpha zinc fingers"/>
    <property type="match status" value="4"/>
</dbReference>
<feature type="compositionally biased region" description="Low complexity" evidence="6">
    <location>
        <begin position="327"/>
        <end position="337"/>
    </location>
</feature>
<evidence type="ECO:0000256" key="6">
    <source>
        <dbReference type="SAM" id="MobiDB-lite"/>
    </source>
</evidence>
<feature type="region of interest" description="Disordered" evidence="6">
    <location>
        <begin position="1443"/>
        <end position="1560"/>
    </location>
</feature>
<feature type="domain" description="C2H2-type" evidence="7">
    <location>
        <begin position="1263"/>
        <end position="1291"/>
    </location>
</feature>
<feature type="compositionally biased region" description="Low complexity" evidence="6">
    <location>
        <begin position="683"/>
        <end position="694"/>
    </location>
</feature>
<feature type="region of interest" description="Disordered" evidence="6">
    <location>
        <begin position="619"/>
        <end position="648"/>
    </location>
</feature>
<keyword evidence="1" id="KW-0479">Metal-binding</keyword>
<feature type="domain" description="C2H2-type" evidence="7">
    <location>
        <begin position="743"/>
        <end position="771"/>
    </location>
</feature>